<protein>
    <recommendedName>
        <fullName evidence="10">Cytochrome P450</fullName>
    </recommendedName>
</protein>
<dbReference type="InterPro" id="IPR002397">
    <property type="entry name" value="Cyt_P450_B"/>
</dbReference>
<dbReference type="OrthoDB" id="54272at2"/>
<dbReference type="PANTHER" id="PTHR46696:SF4">
    <property type="entry name" value="BIOTIN BIOSYNTHESIS CYTOCHROME P450"/>
    <property type="match status" value="1"/>
</dbReference>
<dbReference type="EMBL" id="VFMN01000001">
    <property type="protein sequence ID" value="TQJ07745.1"/>
    <property type="molecule type" value="Genomic_DNA"/>
</dbReference>
<dbReference type="RefSeq" id="WP_141846979.1">
    <property type="nucleotide sequence ID" value="NZ_BAAAPR010000008.1"/>
</dbReference>
<keyword evidence="3 7" id="KW-0479">Metal-binding</keyword>
<dbReference type="PANTHER" id="PTHR46696">
    <property type="entry name" value="P450, PUTATIVE (EUROFUNG)-RELATED"/>
    <property type="match status" value="1"/>
</dbReference>
<dbReference type="GO" id="GO:0020037">
    <property type="term" value="F:heme binding"/>
    <property type="evidence" value="ECO:0007669"/>
    <property type="project" value="InterPro"/>
</dbReference>
<dbReference type="PRINTS" id="PR00359">
    <property type="entry name" value="BP450"/>
</dbReference>
<reference evidence="8 9" key="1">
    <citation type="submission" date="2019-06" db="EMBL/GenBank/DDBJ databases">
        <title>Sequencing the genomes of 1000 actinobacteria strains.</title>
        <authorList>
            <person name="Klenk H.-P."/>
        </authorList>
    </citation>
    <scope>NUCLEOTIDE SEQUENCE [LARGE SCALE GENOMIC DNA]</scope>
    <source>
        <strain evidence="8 9">DSM 18607</strain>
    </source>
</reference>
<dbReference type="AlphaFoldDB" id="A0A542DXE6"/>
<dbReference type="Proteomes" id="UP000317893">
    <property type="component" value="Unassembled WGS sequence"/>
</dbReference>
<dbReference type="FunFam" id="1.10.630.10:FF:000018">
    <property type="entry name" value="Cytochrome P450 monooxygenase"/>
    <property type="match status" value="1"/>
</dbReference>
<evidence type="ECO:0000313" key="8">
    <source>
        <dbReference type="EMBL" id="TQJ07745.1"/>
    </source>
</evidence>
<dbReference type="Pfam" id="PF00067">
    <property type="entry name" value="p450"/>
    <property type="match status" value="1"/>
</dbReference>
<sequence>MALPTAAAQAVRAPVAPVQRRLRWVLQHGVLRYGLARGTRAGNVAARVMYDPAVVADPYAAYEHLRGQARLVSNGLVRSAHDHDLVAAVLRSPDVVTIGGFRPPPLLRGLTRLAGRGPAGPVEKPSLLAVDGLDHARMRKIVIRSFSAKAVARLRTRTEAIAADLLDGLEAAGARGGADLVRDYAGLLPATVIAEMLGAPTDMRAQFLHWGAGAAFSLDPGMVYPDFRRSEKDIAEFERWMRGHVERVRRDPVPGTILADLVAASDEQGALDDTELVGVAMLLLAAGFETTVNLIGNAVVLLLADPDQLALLREHPEHWENAVDEALRLESPVQRTARAVVRDTEVAGEQLRAGQLVGLVLAAANRDPRVFEDPARFDVTRANAAAHLAFSGGPHYCLGAGLARMEAEVALRALLDRFPDLALDGPPRRRRTRVLRGYDAMPVRLRG</sequence>
<dbReference type="PRINTS" id="PR00385">
    <property type="entry name" value="P450"/>
</dbReference>
<dbReference type="GO" id="GO:0005506">
    <property type="term" value="F:iron ion binding"/>
    <property type="evidence" value="ECO:0007669"/>
    <property type="project" value="InterPro"/>
</dbReference>
<keyword evidence="4 7" id="KW-0560">Oxidoreductase</keyword>
<evidence type="ECO:0000256" key="1">
    <source>
        <dbReference type="ARBA" id="ARBA00010617"/>
    </source>
</evidence>
<dbReference type="GO" id="GO:0008395">
    <property type="term" value="F:steroid hydroxylase activity"/>
    <property type="evidence" value="ECO:0007669"/>
    <property type="project" value="TreeGrafter"/>
</dbReference>
<evidence type="ECO:0000256" key="3">
    <source>
        <dbReference type="ARBA" id="ARBA00022723"/>
    </source>
</evidence>
<keyword evidence="6 7" id="KW-0503">Monooxygenase</keyword>
<gene>
    <name evidence="8" type="ORF">FB458_0813</name>
</gene>
<proteinExistence type="inferred from homology"/>
<dbReference type="GO" id="GO:0006707">
    <property type="term" value="P:cholesterol catabolic process"/>
    <property type="evidence" value="ECO:0007669"/>
    <property type="project" value="TreeGrafter"/>
</dbReference>
<organism evidence="8 9">
    <name type="scientific">Lapillicoccus jejuensis</name>
    <dbReference type="NCBI Taxonomy" id="402171"/>
    <lineage>
        <taxon>Bacteria</taxon>
        <taxon>Bacillati</taxon>
        <taxon>Actinomycetota</taxon>
        <taxon>Actinomycetes</taxon>
        <taxon>Micrococcales</taxon>
        <taxon>Intrasporangiaceae</taxon>
        <taxon>Lapillicoccus</taxon>
    </lineage>
</organism>
<dbReference type="InterPro" id="IPR017972">
    <property type="entry name" value="Cyt_P450_CS"/>
</dbReference>
<evidence type="ECO:0000313" key="9">
    <source>
        <dbReference type="Proteomes" id="UP000317893"/>
    </source>
</evidence>
<evidence type="ECO:0000256" key="2">
    <source>
        <dbReference type="ARBA" id="ARBA00022617"/>
    </source>
</evidence>
<comment type="similarity">
    <text evidence="1 7">Belongs to the cytochrome P450 family.</text>
</comment>
<evidence type="ECO:0000256" key="6">
    <source>
        <dbReference type="ARBA" id="ARBA00023033"/>
    </source>
</evidence>
<keyword evidence="5 7" id="KW-0408">Iron</keyword>
<evidence type="ECO:0000256" key="4">
    <source>
        <dbReference type="ARBA" id="ARBA00023002"/>
    </source>
</evidence>
<dbReference type="CDD" id="cd20625">
    <property type="entry name" value="CYP164-like"/>
    <property type="match status" value="1"/>
</dbReference>
<evidence type="ECO:0000256" key="5">
    <source>
        <dbReference type="ARBA" id="ARBA00023004"/>
    </source>
</evidence>
<dbReference type="GO" id="GO:0036199">
    <property type="term" value="F:cholest-4-en-3-one 26-monooxygenase activity"/>
    <property type="evidence" value="ECO:0007669"/>
    <property type="project" value="TreeGrafter"/>
</dbReference>
<accession>A0A542DXE6</accession>
<evidence type="ECO:0008006" key="10">
    <source>
        <dbReference type="Google" id="ProtNLM"/>
    </source>
</evidence>
<dbReference type="InterPro" id="IPR001128">
    <property type="entry name" value="Cyt_P450"/>
</dbReference>
<evidence type="ECO:0000256" key="7">
    <source>
        <dbReference type="RuleBase" id="RU000461"/>
    </source>
</evidence>
<dbReference type="Gene3D" id="1.10.630.10">
    <property type="entry name" value="Cytochrome P450"/>
    <property type="match status" value="1"/>
</dbReference>
<dbReference type="PROSITE" id="PS00086">
    <property type="entry name" value="CYTOCHROME_P450"/>
    <property type="match status" value="1"/>
</dbReference>
<comment type="caution">
    <text evidence="8">The sequence shown here is derived from an EMBL/GenBank/DDBJ whole genome shotgun (WGS) entry which is preliminary data.</text>
</comment>
<dbReference type="InterPro" id="IPR036396">
    <property type="entry name" value="Cyt_P450_sf"/>
</dbReference>
<name>A0A542DXE6_9MICO</name>
<dbReference type="SUPFAM" id="SSF48264">
    <property type="entry name" value="Cytochrome P450"/>
    <property type="match status" value="1"/>
</dbReference>
<keyword evidence="9" id="KW-1185">Reference proteome</keyword>
<keyword evidence="2 7" id="KW-0349">Heme</keyword>